<dbReference type="Pfam" id="PF02485">
    <property type="entry name" value="Branch"/>
    <property type="match status" value="1"/>
</dbReference>
<evidence type="ECO:0000256" key="5">
    <source>
        <dbReference type="ARBA" id="ARBA00022692"/>
    </source>
</evidence>
<protein>
    <recommendedName>
        <fullName evidence="13">Core-2/I-Branching enzyme</fullName>
    </recommendedName>
</protein>
<evidence type="ECO:0008006" key="13">
    <source>
        <dbReference type="Google" id="ProtNLM"/>
    </source>
</evidence>
<keyword evidence="3" id="KW-0328">Glycosyltransferase</keyword>
<comment type="caution">
    <text evidence="11">The sequence shown here is derived from an EMBL/GenBank/DDBJ whole genome shotgun (WGS) entry which is preliminary data.</text>
</comment>
<dbReference type="AlphaFoldDB" id="A0A2A2LIE6"/>
<keyword evidence="8" id="KW-0472">Membrane</keyword>
<sequence>MDKSRKWAFHYDWIEEEIFKSKNICQTIDKYFFFEKEPLSLEEAEFPLAYGLVVYRNIVQVFLELSIFYYPQNAYCVVVDANTNNLYKNAMMGINDCFPNIKVFVGNQSNWGTMGILDNVFTCFSYLARLDHPWKYYQYLSGVDLPLRTNLEMVRVMKALNGSINSDVDVFDTDRYRNMEGVVAPLPLYKSCMSVAIPRPAANYMLTSRKVHELMRYLSSTWVPDESFWATLAGSPALLPMPGSFRARDVIWMRRNMQLDPPEENTVDSIGTSYIMRYQVWEWQKACMGKITSWSCVYGVRDMYEEIRRRSYESTDFNAKSYSEIPIVEMFKGKPLTELTHPSWLMRSSFYLP</sequence>
<comment type="similarity">
    <text evidence="10">Belongs to the glycosyltransferase 14 family.</text>
</comment>
<evidence type="ECO:0000256" key="2">
    <source>
        <dbReference type="ARBA" id="ARBA00004922"/>
    </source>
</evidence>
<evidence type="ECO:0000256" key="1">
    <source>
        <dbReference type="ARBA" id="ARBA00004606"/>
    </source>
</evidence>
<evidence type="ECO:0000256" key="6">
    <source>
        <dbReference type="ARBA" id="ARBA00022968"/>
    </source>
</evidence>
<evidence type="ECO:0000313" key="11">
    <source>
        <dbReference type="EMBL" id="PAV85971.1"/>
    </source>
</evidence>
<dbReference type="InterPro" id="IPR003406">
    <property type="entry name" value="Glyco_trans_14"/>
</dbReference>
<comment type="pathway">
    <text evidence="2">Protein modification; protein glycosylation.</text>
</comment>
<dbReference type="Proteomes" id="UP000218231">
    <property type="component" value="Unassembled WGS sequence"/>
</dbReference>
<evidence type="ECO:0000256" key="9">
    <source>
        <dbReference type="ARBA" id="ARBA00023180"/>
    </source>
</evidence>
<evidence type="ECO:0000256" key="8">
    <source>
        <dbReference type="ARBA" id="ARBA00023136"/>
    </source>
</evidence>
<comment type="subcellular location">
    <subcellularLocation>
        <location evidence="1">Membrane</location>
        <topology evidence="1">Single-pass type II membrane protein</topology>
    </subcellularLocation>
</comment>
<gene>
    <name evidence="11" type="ORF">WR25_26543</name>
</gene>
<keyword evidence="9" id="KW-0325">Glycoprotein</keyword>
<organism evidence="11 12">
    <name type="scientific">Diploscapter pachys</name>
    <dbReference type="NCBI Taxonomy" id="2018661"/>
    <lineage>
        <taxon>Eukaryota</taxon>
        <taxon>Metazoa</taxon>
        <taxon>Ecdysozoa</taxon>
        <taxon>Nematoda</taxon>
        <taxon>Chromadorea</taxon>
        <taxon>Rhabditida</taxon>
        <taxon>Rhabditina</taxon>
        <taxon>Rhabditomorpha</taxon>
        <taxon>Rhabditoidea</taxon>
        <taxon>Rhabditidae</taxon>
        <taxon>Diploscapter</taxon>
    </lineage>
</organism>
<dbReference type="EMBL" id="LIAE01006711">
    <property type="protein sequence ID" value="PAV85971.1"/>
    <property type="molecule type" value="Genomic_DNA"/>
</dbReference>
<proteinExistence type="inferred from homology"/>
<keyword evidence="5" id="KW-0812">Transmembrane</keyword>
<evidence type="ECO:0000313" key="12">
    <source>
        <dbReference type="Proteomes" id="UP000218231"/>
    </source>
</evidence>
<dbReference type="OrthoDB" id="2019572at2759"/>
<name>A0A2A2LIE6_9BILA</name>
<reference evidence="11 12" key="1">
    <citation type="journal article" date="2017" name="Curr. Biol.">
        <title>Genome architecture and evolution of a unichromosomal asexual nematode.</title>
        <authorList>
            <person name="Fradin H."/>
            <person name="Zegar C."/>
            <person name="Gutwein M."/>
            <person name="Lucas J."/>
            <person name="Kovtun M."/>
            <person name="Corcoran D."/>
            <person name="Baugh L.R."/>
            <person name="Kiontke K."/>
            <person name="Gunsalus K."/>
            <person name="Fitch D.H."/>
            <person name="Piano F."/>
        </authorList>
    </citation>
    <scope>NUCLEOTIDE SEQUENCE [LARGE SCALE GENOMIC DNA]</scope>
    <source>
        <strain evidence="11">PF1309</strain>
    </source>
</reference>
<dbReference type="GO" id="GO:0008375">
    <property type="term" value="F:acetylglucosaminyltransferase activity"/>
    <property type="evidence" value="ECO:0007669"/>
    <property type="project" value="TreeGrafter"/>
</dbReference>
<dbReference type="PANTHER" id="PTHR19297:SF186">
    <property type="entry name" value="CORE-2_I-BRANCHING ENZYME"/>
    <property type="match status" value="1"/>
</dbReference>
<keyword evidence="12" id="KW-1185">Reference proteome</keyword>
<evidence type="ECO:0000256" key="4">
    <source>
        <dbReference type="ARBA" id="ARBA00022679"/>
    </source>
</evidence>
<dbReference type="GO" id="GO:0016020">
    <property type="term" value="C:membrane"/>
    <property type="evidence" value="ECO:0007669"/>
    <property type="project" value="UniProtKB-SubCell"/>
</dbReference>
<keyword evidence="7" id="KW-1133">Transmembrane helix</keyword>
<evidence type="ECO:0000256" key="10">
    <source>
        <dbReference type="ARBA" id="ARBA00038150"/>
    </source>
</evidence>
<dbReference type="PANTHER" id="PTHR19297">
    <property type="entry name" value="GLYCOSYLTRANSFERASE 14 FAMILY MEMBER"/>
    <property type="match status" value="1"/>
</dbReference>
<accession>A0A2A2LIE6</accession>
<keyword evidence="6" id="KW-0735">Signal-anchor</keyword>
<dbReference type="STRING" id="2018661.A0A2A2LIE6"/>
<evidence type="ECO:0000256" key="3">
    <source>
        <dbReference type="ARBA" id="ARBA00022676"/>
    </source>
</evidence>
<keyword evidence="4" id="KW-0808">Transferase</keyword>
<evidence type="ECO:0000256" key="7">
    <source>
        <dbReference type="ARBA" id="ARBA00022989"/>
    </source>
</evidence>